<dbReference type="RefSeq" id="WP_123514057.1">
    <property type="nucleotide sequence ID" value="NZ_MOBQ01000031.1"/>
</dbReference>
<reference evidence="1 2" key="1">
    <citation type="submission" date="2016-10" db="EMBL/GenBank/DDBJ databases">
        <title>Comparative genome analysis of multiple Pseudomonas spp. focuses on biocontrol and plant growth promoting traits.</title>
        <authorList>
            <person name="Tao X.-Y."/>
            <person name="Taylor C.G."/>
        </authorList>
    </citation>
    <scope>NUCLEOTIDE SEQUENCE [LARGE SCALE GENOMIC DNA]</scope>
    <source>
        <strain evidence="1 2">37A10</strain>
    </source>
</reference>
<sequence>MNRDSINNVIGTAKVVNTAVICSAPGPTKEEREFVKNCLLLAQREADQTYSEEKQIGRWFDYFADMMWKHGWSLDSDAVELVKPSYSGNIQNMWSEAVSDLASGPQIEEVERVIALVEQDARLFSAFAEPSGKMVRFELVPMGYNSKGDLEVVISHVRIIKSTMSTTYLFWRVHQHTSQLDIRGRRLVIKRRVADARRKSVEDAVRGITFTEFDV</sequence>
<dbReference type="OrthoDB" id="6869548at2"/>
<evidence type="ECO:0000313" key="2">
    <source>
        <dbReference type="Proteomes" id="UP000285349"/>
    </source>
</evidence>
<evidence type="ECO:0000313" key="1">
    <source>
        <dbReference type="EMBL" id="RON41477.1"/>
    </source>
</evidence>
<dbReference type="AlphaFoldDB" id="A0A423JUY2"/>
<comment type="caution">
    <text evidence="1">The sequence shown here is derived from an EMBL/GenBank/DDBJ whole genome shotgun (WGS) entry which is preliminary data.</text>
</comment>
<protein>
    <submittedName>
        <fullName evidence="1">Uncharacterized protein</fullName>
    </submittedName>
</protein>
<gene>
    <name evidence="1" type="ORF">BK666_24435</name>
</gene>
<dbReference type="EMBL" id="MOBQ01000031">
    <property type="protein sequence ID" value="RON41477.1"/>
    <property type="molecule type" value="Genomic_DNA"/>
</dbReference>
<dbReference type="Proteomes" id="UP000285349">
    <property type="component" value="Unassembled WGS sequence"/>
</dbReference>
<name>A0A423JUY2_9PSED</name>
<accession>A0A423JUY2</accession>
<organism evidence="1 2">
    <name type="scientific">Pseudomonas frederiksbergensis</name>
    <dbReference type="NCBI Taxonomy" id="104087"/>
    <lineage>
        <taxon>Bacteria</taxon>
        <taxon>Pseudomonadati</taxon>
        <taxon>Pseudomonadota</taxon>
        <taxon>Gammaproteobacteria</taxon>
        <taxon>Pseudomonadales</taxon>
        <taxon>Pseudomonadaceae</taxon>
        <taxon>Pseudomonas</taxon>
    </lineage>
</organism>
<proteinExistence type="predicted"/>